<dbReference type="AlphaFoldDB" id="A0A7L4P9W2"/>
<dbReference type="InterPro" id="IPR050197">
    <property type="entry name" value="Aldolase_class_II_sugar_metab"/>
</dbReference>
<reference evidence="4 5" key="1">
    <citation type="journal article" date="2020" name="Nat. Commun.">
        <title>The structures of two archaeal type IV pili illuminate evolutionary relationships.</title>
        <authorList>
            <person name="Wang F."/>
            <person name="Baquero D.P."/>
            <person name="Su Z."/>
            <person name="Beltran L.C."/>
            <person name="Prangishvili D."/>
            <person name="Krupovic M."/>
            <person name="Egelman E.H."/>
        </authorList>
    </citation>
    <scope>NUCLEOTIDE SEQUENCE [LARGE SCALE GENOMIC DNA]</scope>
    <source>
        <strain evidence="4 5">2GA</strain>
    </source>
</reference>
<dbReference type="GO" id="GO:0046872">
    <property type="term" value="F:metal ion binding"/>
    <property type="evidence" value="ECO:0007669"/>
    <property type="project" value="UniProtKB-KW"/>
</dbReference>
<evidence type="ECO:0000313" key="5">
    <source>
        <dbReference type="Proteomes" id="UP000554766"/>
    </source>
</evidence>
<organism evidence="4 5">
    <name type="scientific">Pyrobaculum arsenaticum</name>
    <dbReference type="NCBI Taxonomy" id="121277"/>
    <lineage>
        <taxon>Archaea</taxon>
        <taxon>Thermoproteota</taxon>
        <taxon>Thermoprotei</taxon>
        <taxon>Thermoproteales</taxon>
        <taxon>Thermoproteaceae</taxon>
        <taxon>Pyrobaculum</taxon>
    </lineage>
</organism>
<dbReference type="UniPathway" id="UPA00071"/>
<keyword evidence="5" id="KW-1185">Reference proteome</keyword>
<dbReference type="PANTHER" id="PTHR22789">
    <property type="entry name" value="FUCULOSE PHOSPHATE ALDOLASE"/>
    <property type="match status" value="1"/>
</dbReference>
<evidence type="ECO:0000259" key="3">
    <source>
        <dbReference type="SMART" id="SM01007"/>
    </source>
</evidence>
<dbReference type="GO" id="GO:0016832">
    <property type="term" value="F:aldehyde-lyase activity"/>
    <property type="evidence" value="ECO:0007669"/>
    <property type="project" value="TreeGrafter"/>
</dbReference>
<keyword evidence="2" id="KW-0456">Lyase</keyword>
<keyword evidence="1" id="KW-0479">Metal-binding</keyword>
<proteinExistence type="predicted"/>
<dbReference type="InterPro" id="IPR036409">
    <property type="entry name" value="Aldolase_II/adducin_N_sf"/>
</dbReference>
<dbReference type="Pfam" id="PF00596">
    <property type="entry name" value="Aldolase_II"/>
    <property type="match status" value="1"/>
</dbReference>
<evidence type="ECO:0000256" key="1">
    <source>
        <dbReference type="ARBA" id="ARBA00022723"/>
    </source>
</evidence>
<dbReference type="EMBL" id="JAAVJF010000001">
    <property type="protein sequence ID" value="NYR14656.1"/>
    <property type="molecule type" value="Genomic_DNA"/>
</dbReference>
<dbReference type="InterPro" id="IPR001303">
    <property type="entry name" value="Aldolase_II/adducin_N"/>
</dbReference>
<dbReference type="OMA" id="ICRYGRS"/>
<evidence type="ECO:0000256" key="2">
    <source>
        <dbReference type="ARBA" id="ARBA00023239"/>
    </source>
</evidence>
<gene>
    <name evidence="4" type="ORF">HC235_01470</name>
</gene>
<accession>A0A7L4P9W2</accession>
<dbReference type="Proteomes" id="UP000554766">
    <property type="component" value="Unassembled WGS sequence"/>
</dbReference>
<dbReference type="SUPFAM" id="SSF53639">
    <property type="entry name" value="AraD/HMP-PK domain-like"/>
    <property type="match status" value="1"/>
</dbReference>
<dbReference type="RefSeq" id="WP_011900307.1">
    <property type="nucleotide sequence ID" value="NZ_JAAVJF010000001.1"/>
</dbReference>
<dbReference type="GO" id="GO:0019323">
    <property type="term" value="P:pentose catabolic process"/>
    <property type="evidence" value="ECO:0007669"/>
    <property type="project" value="TreeGrafter"/>
</dbReference>
<feature type="domain" description="Class II aldolase/adducin N-terminal" evidence="3">
    <location>
        <begin position="5"/>
        <end position="178"/>
    </location>
</feature>
<comment type="caution">
    <text evidence="4">The sequence shown here is derived from an EMBL/GenBank/DDBJ whole genome shotgun (WGS) entry which is preliminary data.</text>
</comment>
<dbReference type="PANTHER" id="PTHR22789:SF0">
    <property type="entry name" value="3-OXO-TETRONATE 4-PHOSPHATE DECARBOXYLASE-RELATED"/>
    <property type="match status" value="1"/>
</dbReference>
<sequence length="192" mass="20751">MSVADEVVRYSRLLYERGHLTLLSGNLSALADGLVVVTPTSFPKPFLEPSDLVWIDMEGRVVRGVRRPTSEWRMHVAVYKARPDVGAVVHTHDVLPVLLAERIDASLLSEAEAYLGSEIAVVPYITPGTAELAEAVASALRKSNVAILKRHGVVAVGRDLAEAVNRVEVVADLAKAAFYNMILGLWSAGRGV</sequence>
<name>A0A7L4P9W2_9CREN</name>
<dbReference type="GO" id="GO:0005829">
    <property type="term" value="C:cytosol"/>
    <property type="evidence" value="ECO:0007669"/>
    <property type="project" value="TreeGrafter"/>
</dbReference>
<evidence type="ECO:0000313" key="4">
    <source>
        <dbReference type="EMBL" id="NYR14656.1"/>
    </source>
</evidence>
<protein>
    <submittedName>
        <fullName evidence="4">Class II aldolase/adducin family protein</fullName>
    </submittedName>
</protein>
<dbReference type="Gene3D" id="3.40.225.10">
    <property type="entry name" value="Class II aldolase/adducin N-terminal domain"/>
    <property type="match status" value="1"/>
</dbReference>
<dbReference type="SMART" id="SM01007">
    <property type="entry name" value="Aldolase_II"/>
    <property type="match status" value="1"/>
</dbReference>
<dbReference type="GeneID" id="5054673"/>